<proteinExistence type="predicted"/>
<sequence length="80" mass="8759">MKMTVNNKCIHVGNIKVGGVGSASVFLIGDAEVITSTSYFDTPADSLVYSPNIPLYPLNLNPARETELTKNSRKKEIMEE</sequence>
<accession>A0ABY4RLI0</accession>
<keyword evidence="2" id="KW-1185">Reference proteome</keyword>
<evidence type="ECO:0000313" key="1">
    <source>
        <dbReference type="EMBL" id="UQZ82162.1"/>
    </source>
</evidence>
<dbReference type="EMBL" id="CP027059">
    <property type="protein sequence ID" value="UQZ82162.1"/>
    <property type="molecule type" value="Genomic_DNA"/>
</dbReference>
<reference evidence="1" key="2">
    <citation type="journal article" date="2021" name="J Anim Sci Technol">
        <title>Complete genome sequence of Paenibacillus konkukensis sp. nov. SK3146 as a potential probiotic strain.</title>
        <authorList>
            <person name="Jung H.I."/>
            <person name="Park S."/>
            <person name="Niu K.M."/>
            <person name="Lee S.W."/>
            <person name="Kothari D."/>
            <person name="Yi K.J."/>
            <person name="Kim S.K."/>
        </authorList>
    </citation>
    <scope>NUCLEOTIDE SEQUENCE</scope>
    <source>
        <strain evidence="1">SK3146</strain>
    </source>
</reference>
<dbReference type="RefSeq" id="WP_310944679.1">
    <property type="nucleotide sequence ID" value="NZ_CP027059.1"/>
</dbReference>
<gene>
    <name evidence="1" type="primary">gerPD_2</name>
    <name evidence="1" type="ORF">SK3146_01319</name>
</gene>
<organism evidence="1 2">
    <name type="scientific">Paenibacillus konkukensis</name>
    <dbReference type="NCBI Taxonomy" id="2020716"/>
    <lineage>
        <taxon>Bacteria</taxon>
        <taxon>Bacillati</taxon>
        <taxon>Bacillota</taxon>
        <taxon>Bacilli</taxon>
        <taxon>Bacillales</taxon>
        <taxon>Paenibacillaceae</taxon>
        <taxon>Paenibacillus</taxon>
    </lineage>
</organism>
<evidence type="ECO:0000313" key="2">
    <source>
        <dbReference type="Proteomes" id="UP001057134"/>
    </source>
</evidence>
<dbReference type="Proteomes" id="UP001057134">
    <property type="component" value="Chromosome"/>
</dbReference>
<name>A0ABY4RLI0_9BACL</name>
<reference evidence="1" key="1">
    <citation type="submission" date="2018-02" db="EMBL/GenBank/DDBJ databases">
        <authorList>
            <person name="Kim S.-K."/>
            <person name="Jung H.-I."/>
            <person name="Lee S.-W."/>
        </authorList>
    </citation>
    <scope>NUCLEOTIDE SEQUENCE</scope>
    <source>
        <strain evidence="1">SK3146</strain>
    </source>
</reference>
<protein>
    <submittedName>
        <fullName evidence="1">Spore germination protein GerPD</fullName>
    </submittedName>
</protein>